<gene>
    <name evidence="1" type="ORF">AMECASPLE_028033</name>
</gene>
<comment type="caution">
    <text evidence="1">The sequence shown here is derived from an EMBL/GenBank/DDBJ whole genome shotgun (WGS) entry which is preliminary data.</text>
</comment>
<name>A0ABV0YGU4_9TELE</name>
<dbReference type="Proteomes" id="UP001469553">
    <property type="component" value="Unassembled WGS sequence"/>
</dbReference>
<organism evidence="1 2">
    <name type="scientific">Ameca splendens</name>
    <dbReference type="NCBI Taxonomy" id="208324"/>
    <lineage>
        <taxon>Eukaryota</taxon>
        <taxon>Metazoa</taxon>
        <taxon>Chordata</taxon>
        <taxon>Craniata</taxon>
        <taxon>Vertebrata</taxon>
        <taxon>Euteleostomi</taxon>
        <taxon>Actinopterygii</taxon>
        <taxon>Neopterygii</taxon>
        <taxon>Teleostei</taxon>
        <taxon>Neoteleostei</taxon>
        <taxon>Acanthomorphata</taxon>
        <taxon>Ovalentaria</taxon>
        <taxon>Atherinomorphae</taxon>
        <taxon>Cyprinodontiformes</taxon>
        <taxon>Goodeidae</taxon>
        <taxon>Ameca</taxon>
    </lineage>
</organism>
<protein>
    <submittedName>
        <fullName evidence="1">Uncharacterized protein</fullName>
    </submittedName>
</protein>
<proteinExistence type="predicted"/>
<dbReference type="EMBL" id="JAHRIP010031252">
    <property type="protein sequence ID" value="MEQ2292946.1"/>
    <property type="molecule type" value="Genomic_DNA"/>
</dbReference>
<accession>A0ABV0YGU4</accession>
<reference evidence="1 2" key="1">
    <citation type="submission" date="2021-06" db="EMBL/GenBank/DDBJ databases">
        <authorList>
            <person name="Palmer J.M."/>
        </authorList>
    </citation>
    <scope>NUCLEOTIDE SEQUENCE [LARGE SCALE GENOMIC DNA]</scope>
    <source>
        <strain evidence="1 2">AS_MEX2019</strain>
        <tissue evidence="1">Muscle</tissue>
    </source>
</reference>
<evidence type="ECO:0000313" key="2">
    <source>
        <dbReference type="Proteomes" id="UP001469553"/>
    </source>
</evidence>
<keyword evidence="2" id="KW-1185">Reference proteome</keyword>
<feature type="non-terminal residue" evidence="1">
    <location>
        <position position="1"/>
    </location>
</feature>
<evidence type="ECO:0000313" key="1">
    <source>
        <dbReference type="EMBL" id="MEQ2292946.1"/>
    </source>
</evidence>
<sequence length="284" mass="30860">VPSNCQRNVNLLAFDPDGDEVKCRFANISLTECVSPCTPPSVLSLSSTCTLSFSTTSSSNEGWYVVEMVMEDFPRQAITLTQTDGSKVGKTTSDAISKIPIQFAFLVDPAAPSCSEGVYLPTFLLPTPEHGAHFYSPVNQALKIDIRASTTQSVITELLYSGPYNVVKSSSEPGSYSLTWTPSASEDGQSHPICFVVKASFNSSVYQSELRCVIVTVRTVRNTVFKEPTVTYVNVLKMKISTQLSLKDNHNIIENVIKEKLMSQGFPPGITVRLLSNGSVEAAP</sequence>